<dbReference type="EMBL" id="JAPYKO010000039">
    <property type="protein sequence ID" value="MEI9406581.1"/>
    <property type="molecule type" value="Genomic_DNA"/>
</dbReference>
<accession>A0ABU8KLJ4</accession>
<evidence type="ECO:0008006" key="3">
    <source>
        <dbReference type="Google" id="ProtNLM"/>
    </source>
</evidence>
<evidence type="ECO:0000313" key="1">
    <source>
        <dbReference type="EMBL" id="MEI9406581.1"/>
    </source>
</evidence>
<comment type="caution">
    <text evidence="1">The sequence shown here is derived from an EMBL/GenBank/DDBJ whole genome shotgun (WGS) entry which is preliminary data.</text>
</comment>
<protein>
    <recommendedName>
        <fullName evidence="3">YgiT-type zinc finger protein</fullName>
    </recommendedName>
</protein>
<proteinExistence type="predicted"/>
<evidence type="ECO:0000313" key="2">
    <source>
        <dbReference type="Proteomes" id="UP001366503"/>
    </source>
</evidence>
<keyword evidence="2" id="KW-1185">Reference proteome</keyword>
<name>A0ABU8KLJ4_9HYPH</name>
<gene>
    <name evidence="1" type="ORF">O7A05_31135</name>
</gene>
<reference evidence="1 2" key="1">
    <citation type="submission" date="2022-12" db="EMBL/GenBank/DDBJ databases">
        <authorList>
            <person name="Muema E."/>
        </authorList>
    </citation>
    <scope>NUCLEOTIDE SEQUENCE [LARGE SCALE GENOMIC DNA]</scope>
    <source>
        <strain evidence="2">1330</strain>
    </source>
</reference>
<dbReference type="RefSeq" id="WP_337097116.1">
    <property type="nucleotide sequence ID" value="NZ_JAPYKO010000039.1"/>
</dbReference>
<organism evidence="1 2">
    <name type="scientific">Mesorhizobium argentiipisi</name>
    <dbReference type="NCBI Taxonomy" id="3015175"/>
    <lineage>
        <taxon>Bacteria</taxon>
        <taxon>Pseudomonadati</taxon>
        <taxon>Pseudomonadota</taxon>
        <taxon>Alphaproteobacteria</taxon>
        <taxon>Hyphomicrobiales</taxon>
        <taxon>Phyllobacteriaceae</taxon>
        <taxon>Mesorhizobium</taxon>
    </lineage>
</organism>
<sequence length="89" mass="10766">MHAHEAGQIARISCGHCHITRHYKPIELREVIGNVSIEQVREKVRCQVCGKREWMSAELFHAYGQELVTIRFRRLKEIRWERRVIWRDE</sequence>
<dbReference type="Proteomes" id="UP001366503">
    <property type="component" value="Unassembled WGS sequence"/>
</dbReference>